<keyword evidence="1" id="KW-0812">Transmembrane</keyword>
<feature type="domain" description="7 transmembrane helices usually fused to an inactive transglutaminase" evidence="3">
    <location>
        <begin position="265"/>
        <end position="508"/>
    </location>
</feature>
<evidence type="ECO:0000313" key="5">
    <source>
        <dbReference type="Proteomes" id="UP001366060"/>
    </source>
</evidence>
<evidence type="ECO:0000313" key="4">
    <source>
        <dbReference type="EMBL" id="MEL0658765.1"/>
    </source>
</evidence>
<dbReference type="InterPro" id="IPR025838">
    <property type="entry name" value="Transglut_i_TM"/>
</dbReference>
<dbReference type="Pfam" id="PF14402">
    <property type="entry name" value="7TM_transglut"/>
    <property type="match status" value="1"/>
</dbReference>
<keyword evidence="1" id="KW-1133">Transmembrane helix</keyword>
<accession>A0ABU9HAE1</accession>
<comment type="caution">
    <text evidence="4">The sequence shown here is derived from an EMBL/GenBank/DDBJ whole genome shotgun (WGS) entry which is preliminary data.</text>
</comment>
<reference evidence="4 5" key="1">
    <citation type="submission" date="2024-02" db="EMBL/GenBank/DDBJ databases">
        <title>Bacteria isolated from the canopy kelp, Nereocystis luetkeana.</title>
        <authorList>
            <person name="Pfister C.A."/>
            <person name="Younker I.T."/>
            <person name="Light S.H."/>
        </authorList>
    </citation>
    <scope>NUCLEOTIDE SEQUENCE [LARGE SCALE GENOMIC DNA]</scope>
    <source>
        <strain evidence="4 5">TI.2.07</strain>
    </source>
</reference>
<feature type="transmembrane region" description="Helical" evidence="1">
    <location>
        <begin position="417"/>
        <end position="435"/>
    </location>
</feature>
<evidence type="ECO:0000259" key="3">
    <source>
        <dbReference type="Pfam" id="PF14402"/>
    </source>
</evidence>
<feature type="transmembrane region" description="Helical" evidence="1">
    <location>
        <begin position="477"/>
        <end position="497"/>
    </location>
</feature>
<feature type="transmembrane region" description="Helical" evidence="1">
    <location>
        <begin position="349"/>
        <end position="376"/>
    </location>
</feature>
<dbReference type="Pfam" id="PF14400">
    <property type="entry name" value="Transglut_i_TM"/>
    <property type="match status" value="1"/>
</dbReference>
<name>A0ABU9HAE1_9GAMM</name>
<dbReference type="Proteomes" id="UP001366060">
    <property type="component" value="Unassembled WGS sequence"/>
</dbReference>
<dbReference type="InterPro" id="IPR025840">
    <property type="entry name" value="7TM_transglut"/>
</dbReference>
<keyword evidence="5" id="KW-1185">Reference proteome</keyword>
<sequence length="512" mass="56600">MNARIFFFTLVAGLFLLGIFQTVQRHLAFDIPWMPGETRSVWNIDAKVEFEATGKPVLASLTTPNSQAGYTQISQNAASPGYGLSFLYENNNPQAQWTIRKINGPQTLYYNIQLLVDNGSTDQSITEMPELHEVEYGAAGVAADLAAGSDIIKDALKTSADAFSFTREVLKQLNASDPNQNVSLVLAGKASKTDILITLLNEAKIPTKRIGALTLEDGRRRQHLQPLIEVFQEKDGKIESRLFDASSVKEVDRSDLLLWDQSGKALLELTGGVNSKVSFSMIQQDQPALAAILQKTDNEHLFNFSIHSLPVEDQSLFKGILMIPLGVLIVVIMRVLIGLKTSGTFMPVLIAMAFIQTSLVTGLVGFILLVAVGLFIRSYLSHLNLLLVSRISTVIIMVILLIALFGVLSYKLGLTEGLKVTFFPMIILSWTIERMSVLWEEEGPKEVFTQGGGSLVVAVLAYFVMSNEVARHLMFNFIGLQFVVMSFVLVLGSYTGYRLLELRRFKPLADKE</sequence>
<proteinExistence type="predicted"/>
<evidence type="ECO:0000256" key="1">
    <source>
        <dbReference type="SAM" id="Phobius"/>
    </source>
</evidence>
<organism evidence="4 5">
    <name type="scientific">Psychromonas arctica</name>
    <dbReference type="NCBI Taxonomy" id="168275"/>
    <lineage>
        <taxon>Bacteria</taxon>
        <taxon>Pseudomonadati</taxon>
        <taxon>Pseudomonadota</taxon>
        <taxon>Gammaproteobacteria</taxon>
        <taxon>Alteromonadales</taxon>
        <taxon>Psychromonadaceae</taxon>
        <taxon>Psychromonas</taxon>
    </lineage>
</organism>
<evidence type="ECO:0000259" key="2">
    <source>
        <dbReference type="Pfam" id="PF14400"/>
    </source>
</evidence>
<protein>
    <submittedName>
        <fullName evidence="4">Inactive transglutaminase family protein</fullName>
    </submittedName>
</protein>
<feature type="transmembrane region" description="Helical" evidence="1">
    <location>
        <begin position="388"/>
        <end position="410"/>
    </location>
</feature>
<gene>
    <name evidence="4" type="ORF">V6255_06370</name>
</gene>
<dbReference type="RefSeq" id="WP_341627401.1">
    <property type="nucleotide sequence ID" value="NZ_JBAKBA010000011.1"/>
</dbReference>
<keyword evidence="1" id="KW-0472">Membrane</keyword>
<dbReference type="EMBL" id="JBAKBA010000011">
    <property type="protein sequence ID" value="MEL0658765.1"/>
    <property type="molecule type" value="Genomic_DNA"/>
</dbReference>
<feature type="domain" description="Inactive transglutaminase fused to 7 transmembrane helices" evidence="2">
    <location>
        <begin position="25"/>
        <end position="187"/>
    </location>
</feature>
<feature type="transmembrane region" description="Helical" evidence="1">
    <location>
        <begin position="316"/>
        <end position="337"/>
    </location>
</feature>
<feature type="transmembrane region" description="Helical" evidence="1">
    <location>
        <begin position="447"/>
        <end position="465"/>
    </location>
</feature>